<dbReference type="Proteomes" id="UP000033123">
    <property type="component" value="Chromosome"/>
</dbReference>
<evidence type="ECO:0000313" key="1">
    <source>
        <dbReference type="EMBL" id="AKB35428.1"/>
    </source>
</evidence>
<dbReference type="GeneID" id="24870401"/>
<evidence type="ECO:0000313" key="2">
    <source>
        <dbReference type="Proteomes" id="UP000033123"/>
    </source>
</evidence>
<proteinExistence type="predicted"/>
<dbReference type="EMBL" id="CP009508">
    <property type="protein sequence ID" value="AKB35428.1"/>
    <property type="molecule type" value="Genomic_DNA"/>
</dbReference>
<gene>
    <name evidence="1" type="ORF">MSSAC_0838</name>
</gene>
<name>A0A0E3PLW1_9EURY</name>
<dbReference type="AlphaFoldDB" id="A0A0E3PLW1"/>
<protein>
    <submittedName>
        <fullName evidence="1">Uncharacterized protein</fullName>
    </submittedName>
</protein>
<sequence length="99" mass="11664">MNRENTSQIPDRKRQQIEEHAQTIENVSFMRDVWQTGYMLDFNDENTIFLDFDKIGTATYYKKVYMVRLGGLPPSMTGEAWRYFVKLLKKKAVYGGKSK</sequence>
<dbReference type="PATRIC" id="fig|1434118.4.peg.1068"/>
<reference evidence="1 2" key="1">
    <citation type="submission" date="2014-07" db="EMBL/GenBank/DDBJ databases">
        <title>Methanogenic archaea and the global carbon cycle.</title>
        <authorList>
            <person name="Henriksen J.R."/>
            <person name="Luke J."/>
            <person name="Reinhart S."/>
            <person name="Benedict M.N."/>
            <person name="Youngblut N.D."/>
            <person name="Metcalf M.E."/>
            <person name="Whitaker R.J."/>
            <person name="Metcalf W.W."/>
        </authorList>
    </citation>
    <scope>NUCLEOTIDE SEQUENCE [LARGE SCALE GENOMIC DNA]</scope>
    <source>
        <strain evidence="1 2">C2J</strain>
    </source>
</reference>
<dbReference type="KEGG" id="msj:MSSAC_0838"/>
<accession>A0A0E3PLW1</accession>
<dbReference type="HOGENOM" id="CLU_2313827_0_0_2"/>
<organism evidence="1 2">
    <name type="scientific">Methanosarcina siciliae C2J</name>
    <dbReference type="NCBI Taxonomy" id="1434118"/>
    <lineage>
        <taxon>Archaea</taxon>
        <taxon>Methanobacteriati</taxon>
        <taxon>Methanobacteriota</taxon>
        <taxon>Stenosarchaea group</taxon>
        <taxon>Methanomicrobia</taxon>
        <taxon>Methanosarcinales</taxon>
        <taxon>Methanosarcinaceae</taxon>
        <taxon>Methanosarcina</taxon>
    </lineage>
</organism>
<dbReference type="RefSeq" id="WP_048180196.1">
    <property type="nucleotide sequence ID" value="NZ_CP009508.1"/>
</dbReference>